<accession>Q9LPF8</accession>
<keyword evidence="1" id="KW-0732">Signal</keyword>
<dbReference type="EMBL" id="AC018748">
    <property type="protein sequence ID" value="AAF78447.1"/>
    <property type="molecule type" value="Genomic_DNA"/>
</dbReference>
<feature type="non-terminal residue" evidence="2">
    <location>
        <position position="91"/>
    </location>
</feature>
<sequence>MSLNRFLFTSFSFFLFFIVHFASSATLPTQEGEAFKVVLTTLKKTNIDLNVDPCEVSSTGNEWSTISRWKDLVTCDCSFVNGTICHITKMF</sequence>
<gene>
    <name evidence="2" type="primary">T3F20.26</name>
</gene>
<evidence type="ECO:0000313" key="2">
    <source>
        <dbReference type="EMBL" id="AAF78447.1"/>
    </source>
</evidence>
<name>Q9LPF8_ARATH</name>
<reference evidence="2" key="2">
    <citation type="submission" date="2000-06" db="EMBL/GenBank/DDBJ databases">
        <title>The sequence of BAC T3F20 from Arabidopsis thaliana chromosome 1.</title>
        <authorList>
            <person name="Lee J.M."/>
            <person name="Vaysberg M."/>
            <person name="Sakano H."/>
            <person name="Lenz C."/>
            <person name="Liu S.X."/>
            <person name="Pham P."/>
            <person name="Toriumi M."/>
            <person name="Yu G."/>
            <person name="Chin C."/>
            <person name="Chiou J."/>
            <person name="Choi E."/>
            <person name="Chung M."/>
            <person name="Gonzalez A."/>
            <person name="Howng B."/>
            <person name="Liu A."/>
            <person name="Altafi H."/>
            <person name="Brooks S."/>
            <person name="Buehler E."/>
            <person name="Chao Q."/>
            <person name="Conn L."/>
            <person name="Conway A.B."/>
            <person name="Hansen N.F."/>
            <person name="Johnson-Hopson C."/>
            <person name="Khan S."/>
            <person name="Kim C."/>
            <person name="Lam B."/>
            <person name="Miranda M."/>
            <person name="Nguyen M."/>
            <person name="Palm C.J."/>
            <person name="Shinn P."/>
            <person name="Southwick A."/>
            <person name="Davis R.W."/>
            <person name="Ecker J.R."/>
            <person name="Federspiel N.A."/>
            <person name="Theologis A."/>
        </authorList>
    </citation>
    <scope>NUCLEOTIDE SEQUENCE</scope>
</reference>
<feature type="signal peptide" evidence="1">
    <location>
        <begin position="1"/>
        <end position="24"/>
    </location>
</feature>
<feature type="chain" id="PRO_5004330081" evidence="1">
    <location>
        <begin position="25"/>
        <end position="91"/>
    </location>
</feature>
<dbReference type="PIR" id="B96574">
    <property type="entry name" value="B96574"/>
</dbReference>
<organism evidence="2">
    <name type="scientific">Arabidopsis thaliana</name>
    <name type="common">Mouse-ear cress</name>
    <dbReference type="NCBI Taxonomy" id="3702"/>
    <lineage>
        <taxon>Eukaryota</taxon>
        <taxon>Viridiplantae</taxon>
        <taxon>Streptophyta</taxon>
        <taxon>Embryophyta</taxon>
        <taxon>Tracheophyta</taxon>
        <taxon>Spermatophyta</taxon>
        <taxon>Magnoliopsida</taxon>
        <taxon>eudicotyledons</taxon>
        <taxon>Gunneridae</taxon>
        <taxon>Pentapetalae</taxon>
        <taxon>rosids</taxon>
        <taxon>malvids</taxon>
        <taxon>Brassicales</taxon>
        <taxon>Brassicaceae</taxon>
        <taxon>Camelineae</taxon>
        <taxon>Arabidopsis</taxon>
    </lineage>
</organism>
<dbReference type="AlphaFoldDB" id="Q9LPF8"/>
<evidence type="ECO:0000256" key="1">
    <source>
        <dbReference type="SAM" id="SignalP"/>
    </source>
</evidence>
<proteinExistence type="predicted"/>
<reference key="1">
    <citation type="journal article" date="2000" name="Nature">
        <title>Sequence and analysis of chromosome 1 of the plant Arabidopsis thaliana.</title>
        <authorList>
            <person name="Theologis A."/>
            <person name="Ecker J.R."/>
            <person name="Palm C.J."/>
            <person name="Federspiel N.A."/>
            <person name="Kaul S."/>
            <person name="White O."/>
            <person name="Alonso J."/>
            <person name="Altafi H."/>
            <person name="Araujo R."/>
            <person name="Bowman C.L."/>
            <person name="Brooks S.Y."/>
            <person name="Buehler E."/>
            <person name="Chan A."/>
            <person name="Chao Q."/>
            <person name="Chen H."/>
            <person name="Cheuk R.F."/>
            <person name="Chin C.W."/>
            <person name="Chung M.K."/>
            <person name="Conn L."/>
            <person name="Conway A.B."/>
            <person name="Conway A.R."/>
            <person name="Creasy T.H."/>
            <person name="Dewar K."/>
            <person name="Dunn P."/>
            <person name="Etgu P."/>
            <person name="Feldblyum T.V."/>
            <person name="Feng J."/>
            <person name="Fong B."/>
            <person name="Fujii C.Y."/>
            <person name="Gill J.E."/>
            <person name="Goldsmith A.D."/>
            <person name="Haas B."/>
            <person name="Hansen N.F."/>
            <person name="Hughes B."/>
            <person name="Huizar L."/>
            <person name="Hunter J.L."/>
            <person name="Jenkins J."/>
            <person name="Johnson-Hopson C."/>
            <person name="Khan S."/>
            <person name="Khaykin E."/>
            <person name="Kim C.J."/>
            <person name="Koo H.L."/>
            <person name="Kremenetskaia I."/>
            <person name="Kurtz D.B."/>
            <person name="Kwan A."/>
            <person name="Lam B."/>
            <person name="Langin-Hooper S."/>
            <person name="Lee A."/>
            <person name="Lee J.M."/>
            <person name="Lenz C.A."/>
            <person name="Li J.H."/>
            <person name="Li Y."/>
            <person name="Lin X."/>
            <person name="Liu S.X."/>
            <person name="Liu Z.A."/>
            <person name="Luros J.S."/>
            <person name="Maiti R."/>
            <person name="Marziali A."/>
            <person name="Militscher J."/>
            <person name="Miranda M."/>
            <person name="Nguyen M."/>
            <person name="Nierman W.C."/>
            <person name="Osborne B.I."/>
            <person name="Pai G."/>
            <person name="Peterson J."/>
            <person name="Pham P.K."/>
            <person name="Rizzo M."/>
            <person name="Rooney T."/>
            <person name="Rowley D."/>
            <person name="Sakano H."/>
            <person name="Salzberg S.L."/>
            <person name="Schwartz J.R."/>
            <person name="Shinn P."/>
            <person name="Southwick A.M."/>
            <person name="Sun H."/>
            <person name="Tallon L.J."/>
            <person name="Tambunga G."/>
            <person name="Toriumi M.J."/>
            <person name="Town C.D."/>
            <person name="Utterback T."/>
            <person name="Van Aken S."/>
            <person name="Vaysberg M."/>
            <person name="Vysotskaia V.S."/>
            <person name="Walker M."/>
            <person name="Wu D."/>
            <person name="Yu G."/>
            <person name="Fraser C.M."/>
            <person name="Venter J.C."/>
            <person name="Davis R.W."/>
        </authorList>
    </citation>
    <scope>NUCLEOTIDE SEQUENCE [LARGE SCALE GENOMIC DNA]</scope>
    <source>
        <strain>cv. Columbia</strain>
    </source>
</reference>
<protein>
    <submittedName>
        <fullName evidence="2">T3F20.26 protein</fullName>
    </submittedName>
</protein>